<dbReference type="InterPro" id="IPR002645">
    <property type="entry name" value="STAS_dom"/>
</dbReference>
<gene>
    <name evidence="3" type="ORF">CWO92_17990</name>
</gene>
<keyword evidence="4" id="KW-1185">Reference proteome</keyword>
<dbReference type="CDD" id="cd07041">
    <property type="entry name" value="STAS_RsbR_RsbS_like"/>
    <property type="match status" value="1"/>
</dbReference>
<name>A0A2N3LGC2_9BACI</name>
<proteinExistence type="predicted"/>
<dbReference type="AlphaFoldDB" id="A0A2N3LGC2"/>
<evidence type="ECO:0000313" key="4">
    <source>
        <dbReference type="Proteomes" id="UP000233440"/>
    </source>
</evidence>
<dbReference type="OrthoDB" id="2379721at2"/>
<sequence>MIEDLNVPIIPLTDSMAILPIIGMVDTKRAKNIQLRVLEQIHKQELKHVIIDLSGVAYLDTGVLSHLFNIINGIRIQGCNAVLTGIRPEITNSIVELGIDLHEKVETKGTLKQAISEYNQSISLVK</sequence>
<evidence type="ECO:0000259" key="2">
    <source>
        <dbReference type="PROSITE" id="PS50801"/>
    </source>
</evidence>
<dbReference type="Proteomes" id="UP000233440">
    <property type="component" value="Unassembled WGS sequence"/>
</dbReference>
<reference evidence="3 4" key="1">
    <citation type="submission" date="2017-11" db="EMBL/GenBank/DDBJ databases">
        <title>Bacillus camelliae sp. nov., isolated from pu'er tea.</title>
        <authorList>
            <person name="Niu L."/>
        </authorList>
    </citation>
    <scope>NUCLEOTIDE SEQUENCE [LARGE SCALE GENOMIC DNA]</scope>
    <source>
        <strain evidence="3 4">7578-1</strain>
    </source>
</reference>
<dbReference type="PROSITE" id="PS50801">
    <property type="entry name" value="STAS"/>
    <property type="match status" value="1"/>
</dbReference>
<comment type="caution">
    <text evidence="3">The sequence shown here is derived from an EMBL/GenBank/DDBJ whole genome shotgun (WGS) entry which is preliminary data.</text>
</comment>
<evidence type="ECO:0000313" key="3">
    <source>
        <dbReference type="EMBL" id="PKR83678.1"/>
    </source>
</evidence>
<feature type="domain" description="STAS" evidence="2">
    <location>
        <begin position="6"/>
        <end position="118"/>
    </location>
</feature>
<keyword evidence="1" id="KW-0597">Phosphoprotein</keyword>
<accession>A0A2N3LGC2</accession>
<dbReference type="SUPFAM" id="SSF52091">
    <property type="entry name" value="SpoIIaa-like"/>
    <property type="match status" value="1"/>
</dbReference>
<dbReference type="InterPro" id="IPR036513">
    <property type="entry name" value="STAS_dom_sf"/>
</dbReference>
<protein>
    <recommendedName>
        <fullName evidence="2">STAS domain-containing protein</fullName>
    </recommendedName>
</protein>
<dbReference type="PANTHER" id="PTHR33745:SF3">
    <property type="entry name" value="RSBT CO-ANTAGONIST PROTEIN RSBRC"/>
    <property type="match status" value="1"/>
</dbReference>
<dbReference type="Pfam" id="PF01740">
    <property type="entry name" value="STAS"/>
    <property type="match status" value="1"/>
</dbReference>
<evidence type="ECO:0000256" key="1">
    <source>
        <dbReference type="ARBA" id="ARBA00022553"/>
    </source>
</evidence>
<dbReference type="InterPro" id="IPR051932">
    <property type="entry name" value="Bact_StressResp_Reg"/>
</dbReference>
<dbReference type="PANTHER" id="PTHR33745">
    <property type="entry name" value="RSBT ANTAGONIST PROTEIN RSBS-RELATED"/>
    <property type="match status" value="1"/>
</dbReference>
<dbReference type="Gene3D" id="3.30.750.24">
    <property type="entry name" value="STAS domain"/>
    <property type="match status" value="1"/>
</dbReference>
<dbReference type="EMBL" id="PIQO01000016">
    <property type="protein sequence ID" value="PKR83678.1"/>
    <property type="molecule type" value="Genomic_DNA"/>
</dbReference>
<organism evidence="3 4">
    <name type="scientific">Heyndrickxia camelliae</name>
    <dbReference type="NCBI Taxonomy" id="1707093"/>
    <lineage>
        <taxon>Bacteria</taxon>
        <taxon>Bacillati</taxon>
        <taxon>Bacillota</taxon>
        <taxon>Bacilli</taxon>
        <taxon>Bacillales</taxon>
        <taxon>Bacillaceae</taxon>
        <taxon>Heyndrickxia</taxon>
    </lineage>
</organism>